<feature type="transmembrane region" description="Helical" evidence="1">
    <location>
        <begin position="90"/>
        <end position="109"/>
    </location>
</feature>
<feature type="transmembrane region" description="Helical" evidence="1">
    <location>
        <begin position="62"/>
        <end position="83"/>
    </location>
</feature>
<evidence type="ECO:0000313" key="2">
    <source>
        <dbReference type="EMBL" id="MBF5055730.1"/>
    </source>
</evidence>
<evidence type="ECO:0000313" key="3">
    <source>
        <dbReference type="Proteomes" id="UP000662703"/>
    </source>
</evidence>
<protein>
    <recommendedName>
        <fullName evidence="4">DUF2721 domain-containing protein</fullName>
    </recommendedName>
</protein>
<organism evidence="2 3">
    <name type="scientific">Alloalcanivorax profundimaris</name>
    <dbReference type="NCBI Taxonomy" id="2735259"/>
    <lineage>
        <taxon>Bacteria</taxon>
        <taxon>Pseudomonadati</taxon>
        <taxon>Pseudomonadota</taxon>
        <taxon>Gammaproteobacteria</taxon>
        <taxon>Oceanospirillales</taxon>
        <taxon>Alcanivoracaceae</taxon>
        <taxon>Alloalcanivorax</taxon>
    </lineage>
</organism>
<keyword evidence="1" id="KW-0812">Transmembrane</keyword>
<name>A0ABS0ANM0_9GAMM</name>
<gene>
    <name evidence="2" type="ORF">Y5W_01024</name>
</gene>
<keyword evidence="1" id="KW-0472">Membrane</keyword>
<reference evidence="2 3" key="1">
    <citation type="submission" date="2012-09" db="EMBL/GenBank/DDBJ databases">
        <title>Genome Sequence of alkane-degrading Bacterium Alcanivorax sp. 521-1.</title>
        <authorList>
            <person name="Lai Q."/>
            <person name="Shao Z."/>
        </authorList>
    </citation>
    <scope>NUCLEOTIDE SEQUENCE [LARGE SCALE GENOMIC DNA]</scope>
    <source>
        <strain evidence="2 3">521-1</strain>
    </source>
</reference>
<sequence length="143" mass="15573">MTLTTPALLFPAISLLLLAYTNRFLVLSQIIRKLADEEKTHHQEVATRQIELLHKRVVLTKYMQVAGVLSFLLCTLSMFGLYLHLELAGVVLFGASLISLSLSLIFSLWEVLISTNALNVQVAALGQKGGNKESAGRKPPGAG</sequence>
<evidence type="ECO:0008006" key="4">
    <source>
        <dbReference type="Google" id="ProtNLM"/>
    </source>
</evidence>
<proteinExistence type="predicted"/>
<dbReference type="InterPro" id="IPR021279">
    <property type="entry name" value="DUF2721"/>
</dbReference>
<keyword evidence="1" id="KW-1133">Transmembrane helix</keyword>
<dbReference type="RefSeq" id="WP_194864400.1">
    <property type="nucleotide sequence ID" value="NZ_ARXX01000010.1"/>
</dbReference>
<comment type="caution">
    <text evidence="2">The sequence shown here is derived from an EMBL/GenBank/DDBJ whole genome shotgun (WGS) entry which is preliminary data.</text>
</comment>
<dbReference type="EMBL" id="ARXX01000010">
    <property type="protein sequence ID" value="MBF5055730.1"/>
    <property type="molecule type" value="Genomic_DNA"/>
</dbReference>
<accession>A0ABS0ANM0</accession>
<keyword evidence="3" id="KW-1185">Reference proteome</keyword>
<evidence type="ECO:0000256" key="1">
    <source>
        <dbReference type="SAM" id="Phobius"/>
    </source>
</evidence>
<dbReference type="Proteomes" id="UP000662703">
    <property type="component" value="Unassembled WGS sequence"/>
</dbReference>
<dbReference type="Pfam" id="PF11026">
    <property type="entry name" value="DUF2721"/>
    <property type="match status" value="1"/>
</dbReference>